<reference evidence="1" key="1">
    <citation type="submission" date="2021-03" db="EMBL/GenBank/DDBJ databases">
        <authorList>
            <person name="Ayuk M.A."/>
            <person name="Robinson C.J."/>
            <person name="Anderson W.A."/>
            <person name="Gugssa A."/>
            <person name="Somiranjan G."/>
            <person name="Allen-Mcfarlane R.F."/>
            <person name="Moore M."/>
            <person name="Davis A."/>
            <person name="Oduguwa K."/>
            <person name="Anike A.C."/>
            <person name="Hodgson K."/>
            <person name="Anozie O.M."/>
            <person name="Anyia G."/>
            <person name="Belai M.H."/>
            <person name="Britford J.S."/>
            <person name="Brown T.M."/>
            <person name="Bushrod L.M."/>
            <person name="Cason K.M."/>
            <person name="Clark A.S."/>
            <person name="Clay C.B."/>
            <person name="Dykes K.M."/>
            <person name="Gary T.D."/>
            <person name="Graham K.R."/>
            <person name="Green I.M."/>
            <person name="Hill I.C."/>
            <person name="Jarmon D.A."/>
            <person name="Mason C.D."/>
            <person name="Mongo I."/>
            <person name="Sims A.M."/>
            <person name="Tailey I.L."/>
            <person name="Tate L."/>
            <person name="Toingar J.A."/>
            <person name="Townsend M."/>
            <person name="Young J.A."/>
            <person name="Le K.B."/>
            <person name="Garlena R.A."/>
            <person name="Russell D.A."/>
            <person name="Jacobs-Sera D."/>
            <person name="Hatfull G.F."/>
        </authorList>
    </citation>
    <scope>NUCLEOTIDE SEQUENCE</scope>
</reference>
<name>A0A8F3IM22_9CAUD</name>
<gene>
    <name evidence="1" type="primary">7</name>
    <name evidence="1" type="ORF">SEA_BURTON_7</name>
</gene>
<evidence type="ECO:0000313" key="2">
    <source>
        <dbReference type="Proteomes" id="UP000693687"/>
    </source>
</evidence>
<evidence type="ECO:0000313" key="1">
    <source>
        <dbReference type="EMBL" id="QWY81022.1"/>
    </source>
</evidence>
<dbReference type="EMBL" id="MW712732">
    <property type="protein sequence ID" value="QWY81022.1"/>
    <property type="molecule type" value="Genomic_DNA"/>
</dbReference>
<organism evidence="1 2">
    <name type="scientific">Mycobacterium phage Burton</name>
    <dbReference type="NCBI Taxonomy" id="2836019"/>
    <lineage>
        <taxon>Viruses</taxon>
        <taxon>Duplodnaviria</taxon>
        <taxon>Heunggongvirae</taxon>
        <taxon>Uroviricota</taxon>
        <taxon>Caudoviricetes</taxon>
        <taxon>Fromanvirus</taxon>
        <taxon>Fromanvirus museum</taxon>
    </lineage>
</organism>
<evidence type="ECO:0008006" key="3">
    <source>
        <dbReference type="Google" id="ProtNLM"/>
    </source>
</evidence>
<protein>
    <recommendedName>
        <fullName evidence="3">Minor tail protein</fullName>
    </recommendedName>
</protein>
<accession>A0A8F3IM22</accession>
<sequence>MPTITATVKDITGRPDDSHWTFSSDLREQGGVIITPRVVRVKPFNGELALTLPPGPVRVTHHQDRWLIDVPEEDSDLWDLIEAATD</sequence>
<proteinExistence type="predicted"/>
<dbReference type="Proteomes" id="UP000693687">
    <property type="component" value="Segment"/>
</dbReference>